<dbReference type="Proteomes" id="UP000712281">
    <property type="component" value="Unassembled WGS sequence"/>
</dbReference>
<gene>
    <name evidence="2" type="ORF">F2Q68_00006192</name>
    <name evidence="3" type="ORF">F2Q70_00013109</name>
</gene>
<proteinExistence type="predicted"/>
<dbReference type="EMBL" id="QGKY02000089">
    <property type="protein sequence ID" value="KAF2610729.1"/>
    <property type="molecule type" value="Genomic_DNA"/>
</dbReference>
<accession>A0A8S9J5B9</accession>
<evidence type="ECO:0000313" key="3">
    <source>
        <dbReference type="EMBL" id="KAF2610729.1"/>
    </source>
</evidence>
<dbReference type="EMBL" id="QGKW02001660">
    <property type="protein sequence ID" value="KAF2577480.1"/>
    <property type="molecule type" value="Genomic_DNA"/>
</dbReference>
<sequence length="135" mass="15398">MSCTSNCINGFLKVPAKAKSTDESHVSSIDCLTKHRSTSDRSMYGRKTKRRFDVGGSSEAPPPPPARDQYAWPREHEDELIPLFDHLDDTRKAAKSAACRDRAIMDTWDDYDSIFFNEWLMVSIEPTRFVDPDVI</sequence>
<dbReference type="AlphaFoldDB" id="A0A8S9J5B9"/>
<reference evidence="2" key="1">
    <citation type="submission" date="2019-12" db="EMBL/GenBank/DDBJ databases">
        <title>Genome sequencing and annotation of Brassica cretica.</title>
        <authorList>
            <person name="Studholme D.J."/>
            <person name="Sarris P.F."/>
        </authorList>
    </citation>
    <scope>NUCLEOTIDE SEQUENCE</scope>
    <source>
        <strain evidence="2">PFS-001/15</strain>
        <strain evidence="3">PFS-102/07</strain>
        <tissue evidence="2">Leaf</tissue>
    </source>
</reference>
<organism evidence="2 4">
    <name type="scientific">Brassica cretica</name>
    <name type="common">Mustard</name>
    <dbReference type="NCBI Taxonomy" id="69181"/>
    <lineage>
        <taxon>Eukaryota</taxon>
        <taxon>Viridiplantae</taxon>
        <taxon>Streptophyta</taxon>
        <taxon>Embryophyta</taxon>
        <taxon>Tracheophyta</taxon>
        <taxon>Spermatophyta</taxon>
        <taxon>Magnoliopsida</taxon>
        <taxon>eudicotyledons</taxon>
        <taxon>Gunneridae</taxon>
        <taxon>Pentapetalae</taxon>
        <taxon>rosids</taxon>
        <taxon>malvids</taxon>
        <taxon>Brassicales</taxon>
        <taxon>Brassicaceae</taxon>
        <taxon>Brassiceae</taxon>
        <taxon>Brassica</taxon>
    </lineage>
</organism>
<comment type="caution">
    <text evidence="2">The sequence shown here is derived from an EMBL/GenBank/DDBJ whole genome shotgun (WGS) entry which is preliminary data.</text>
</comment>
<evidence type="ECO:0000256" key="1">
    <source>
        <dbReference type="SAM" id="MobiDB-lite"/>
    </source>
</evidence>
<name>A0A8S9J5B9_BRACR</name>
<evidence type="ECO:0000313" key="4">
    <source>
        <dbReference type="Proteomes" id="UP000712281"/>
    </source>
</evidence>
<protein>
    <submittedName>
        <fullName evidence="2">Uncharacterized protein</fullName>
    </submittedName>
</protein>
<feature type="region of interest" description="Disordered" evidence="1">
    <location>
        <begin position="36"/>
        <end position="72"/>
    </location>
</feature>
<evidence type="ECO:0000313" key="2">
    <source>
        <dbReference type="EMBL" id="KAF2577480.1"/>
    </source>
</evidence>